<protein>
    <submittedName>
        <fullName evidence="1">Uncharacterized protein</fullName>
    </submittedName>
</protein>
<accession>A0A3B0X7S9</accession>
<evidence type="ECO:0000313" key="1">
    <source>
        <dbReference type="EMBL" id="VAW51984.1"/>
    </source>
</evidence>
<gene>
    <name evidence="1" type="ORF">MNBD_GAMMA05-2033</name>
</gene>
<proteinExistence type="predicted"/>
<organism evidence="1">
    <name type="scientific">hydrothermal vent metagenome</name>
    <dbReference type="NCBI Taxonomy" id="652676"/>
    <lineage>
        <taxon>unclassified sequences</taxon>
        <taxon>metagenomes</taxon>
        <taxon>ecological metagenomes</taxon>
    </lineage>
</organism>
<sequence>METISGVQLYDEQEEHAMNKHTPIIEPTKNMISAYEKLLKFTMDEVKLLEEKTGPALHKLIDISSKKIHELGEVTEEEAEKVSLYLKRDLTEAANFMNETGDDLKEWLALDTEILEDYILDLFKQAADQTTIELDRIKFVAQIAEYRTGEISGPGVLMCDNCGENLHYKKPGHIPPCPKCQGTRFHRLLNQGNINSD</sequence>
<reference evidence="1" key="1">
    <citation type="submission" date="2018-06" db="EMBL/GenBank/DDBJ databases">
        <authorList>
            <person name="Zhirakovskaya E."/>
        </authorList>
    </citation>
    <scope>NUCLEOTIDE SEQUENCE</scope>
</reference>
<dbReference type="EMBL" id="UOFE01000023">
    <property type="protein sequence ID" value="VAW51984.1"/>
    <property type="molecule type" value="Genomic_DNA"/>
</dbReference>
<dbReference type="AlphaFoldDB" id="A0A3B0X7S9"/>
<name>A0A3B0X7S9_9ZZZZ</name>
<dbReference type="Pfam" id="PF07295">
    <property type="entry name" value="DUF1451"/>
    <property type="match status" value="1"/>
</dbReference>
<dbReference type="InterPro" id="IPR009912">
    <property type="entry name" value="DUF1451"/>
</dbReference>